<keyword evidence="6" id="KW-1185">Reference proteome</keyword>
<evidence type="ECO:0000256" key="1">
    <source>
        <dbReference type="ARBA" id="ARBA00009013"/>
    </source>
</evidence>
<dbReference type="PANTHER" id="PTHR33495:SF2">
    <property type="entry name" value="ANTI-SIGMA FACTOR ANTAGONIST TM_1081-RELATED"/>
    <property type="match status" value="1"/>
</dbReference>
<feature type="compositionally biased region" description="Polar residues" evidence="3">
    <location>
        <begin position="1"/>
        <end position="22"/>
    </location>
</feature>
<evidence type="ECO:0000256" key="3">
    <source>
        <dbReference type="SAM" id="MobiDB-lite"/>
    </source>
</evidence>
<protein>
    <recommendedName>
        <fullName evidence="2">Anti-sigma factor antagonist</fullName>
    </recommendedName>
</protein>
<evidence type="ECO:0000313" key="6">
    <source>
        <dbReference type="Proteomes" id="UP000730482"/>
    </source>
</evidence>
<dbReference type="InterPro" id="IPR002645">
    <property type="entry name" value="STAS_dom"/>
</dbReference>
<name>A0ABS5KKS0_9ACTN</name>
<feature type="region of interest" description="Disordered" evidence="3">
    <location>
        <begin position="135"/>
        <end position="156"/>
    </location>
</feature>
<proteinExistence type="inferred from homology"/>
<feature type="region of interest" description="Disordered" evidence="3">
    <location>
        <begin position="1"/>
        <end position="23"/>
    </location>
</feature>
<dbReference type="NCBIfam" id="TIGR00377">
    <property type="entry name" value="ant_ant_sig"/>
    <property type="match status" value="1"/>
</dbReference>
<dbReference type="Gene3D" id="3.30.750.24">
    <property type="entry name" value="STAS domain"/>
    <property type="match status" value="1"/>
</dbReference>
<comment type="similarity">
    <text evidence="1 2">Belongs to the anti-sigma-factor antagonist family.</text>
</comment>
<sequence length="156" mass="16183">MSDPGTSTPQNQPPHLSGTGSSPPDLLRIGVHRHAAGWVVVLIGELDVATAPLLIDRLARSDGTVRSHLVADLSGLGFCDCAGLGALVGIHRRAFERGGWLRLSTPTARMRRLLQTAGLSQVLQCYPGIDEAFAESSDPHRTTSVAGGTGGTAGAP</sequence>
<dbReference type="Proteomes" id="UP000730482">
    <property type="component" value="Unassembled WGS sequence"/>
</dbReference>
<organism evidence="5 6">
    <name type="scientific">Catenulispora pinistramenti</name>
    <dbReference type="NCBI Taxonomy" id="2705254"/>
    <lineage>
        <taxon>Bacteria</taxon>
        <taxon>Bacillati</taxon>
        <taxon>Actinomycetota</taxon>
        <taxon>Actinomycetes</taxon>
        <taxon>Catenulisporales</taxon>
        <taxon>Catenulisporaceae</taxon>
        <taxon>Catenulispora</taxon>
    </lineage>
</organism>
<feature type="domain" description="STAS" evidence="4">
    <location>
        <begin position="39"/>
        <end position="136"/>
    </location>
</feature>
<dbReference type="InterPro" id="IPR036513">
    <property type="entry name" value="STAS_dom_sf"/>
</dbReference>
<reference evidence="5 6" key="1">
    <citation type="submission" date="2020-02" db="EMBL/GenBank/DDBJ databases">
        <title>Acidophilic actinobacteria isolated from forest soil.</title>
        <authorList>
            <person name="Golinska P."/>
        </authorList>
    </citation>
    <scope>NUCLEOTIDE SEQUENCE [LARGE SCALE GENOMIC DNA]</scope>
    <source>
        <strain evidence="5 6">NL8</strain>
    </source>
</reference>
<dbReference type="RefSeq" id="WP_212008287.1">
    <property type="nucleotide sequence ID" value="NZ_JAAFYZ010000016.1"/>
</dbReference>
<gene>
    <name evidence="5" type="ORF">KGQ19_07150</name>
</gene>
<dbReference type="EMBL" id="JAAFYZ010000016">
    <property type="protein sequence ID" value="MBS2546641.1"/>
    <property type="molecule type" value="Genomic_DNA"/>
</dbReference>
<dbReference type="PROSITE" id="PS50801">
    <property type="entry name" value="STAS"/>
    <property type="match status" value="1"/>
</dbReference>
<dbReference type="SUPFAM" id="SSF52091">
    <property type="entry name" value="SpoIIaa-like"/>
    <property type="match status" value="1"/>
</dbReference>
<comment type="caution">
    <text evidence="5">The sequence shown here is derived from an EMBL/GenBank/DDBJ whole genome shotgun (WGS) entry which is preliminary data.</text>
</comment>
<evidence type="ECO:0000256" key="2">
    <source>
        <dbReference type="RuleBase" id="RU003749"/>
    </source>
</evidence>
<dbReference type="Pfam" id="PF01740">
    <property type="entry name" value="STAS"/>
    <property type="match status" value="1"/>
</dbReference>
<dbReference type="CDD" id="cd07043">
    <property type="entry name" value="STAS_anti-anti-sigma_factors"/>
    <property type="match status" value="1"/>
</dbReference>
<dbReference type="InterPro" id="IPR003658">
    <property type="entry name" value="Anti-sigma_ant"/>
</dbReference>
<accession>A0ABS5KKS0</accession>
<evidence type="ECO:0000259" key="4">
    <source>
        <dbReference type="PROSITE" id="PS50801"/>
    </source>
</evidence>
<feature type="compositionally biased region" description="Gly residues" evidence="3">
    <location>
        <begin position="147"/>
        <end position="156"/>
    </location>
</feature>
<evidence type="ECO:0000313" key="5">
    <source>
        <dbReference type="EMBL" id="MBS2546641.1"/>
    </source>
</evidence>
<dbReference type="PANTHER" id="PTHR33495">
    <property type="entry name" value="ANTI-SIGMA FACTOR ANTAGONIST TM_1081-RELATED-RELATED"/>
    <property type="match status" value="1"/>
</dbReference>